<dbReference type="InterPro" id="IPR037480">
    <property type="entry name" value="YihR-like"/>
</dbReference>
<dbReference type="KEGG" id="clw:CLAC_05380"/>
<dbReference type="RefSeq" id="WP_053412010.1">
    <property type="nucleotide sequence ID" value="NZ_CP006841.1"/>
</dbReference>
<dbReference type="SUPFAM" id="SSF74650">
    <property type="entry name" value="Galactose mutarotase-like"/>
    <property type="match status" value="1"/>
</dbReference>
<proteinExistence type="predicted"/>
<name>A0A0K2GZN7_9CORY</name>
<dbReference type="InterPro" id="IPR008183">
    <property type="entry name" value="Aldose_1/G6P_1-epimerase"/>
</dbReference>
<organism evidence="1 2">
    <name type="scientific">Corynebacterium lactis RW2-5</name>
    <dbReference type="NCBI Taxonomy" id="1408189"/>
    <lineage>
        <taxon>Bacteria</taxon>
        <taxon>Bacillati</taxon>
        <taxon>Actinomycetota</taxon>
        <taxon>Actinomycetes</taxon>
        <taxon>Mycobacteriales</taxon>
        <taxon>Corynebacteriaceae</taxon>
        <taxon>Corynebacterium</taxon>
    </lineage>
</organism>
<dbReference type="AlphaFoldDB" id="A0A0K2GZN7"/>
<protein>
    <submittedName>
        <fullName evidence="1">Aldose-1-epimerase</fullName>
    </submittedName>
</protein>
<dbReference type="EMBL" id="CP006841">
    <property type="protein sequence ID" value="ALA67240.1"/>
    <property type="molecule type" value="Genomic_DNA"/>
</dbReference>
<dbReference type="CDD" id="cd09022">
    <property type="entry name" value="Aldose_epim_Ec_YihR"/>
    <property type="match status" value="1"/>
</dbReference>
<dbReference type="InterPro" id="IPR011013">
    <property type="entry name" value="Gal_mutarotase_sf_dom"/>
</dbReference>
<keyword evidence="2" id="KW-1185">Reference proteome</keyword>
<dbReference type="OrthoDB" id="4739604at2"/>
<dbReference type="PATRIC" id="fig|1408189.4.peg.1071"/>
<gene>
    <name evidence="1" type="ORF">CLAC_05380</name>
</gene>
<dbReference type="GO" id="GO:0016853">
    <property type="term" value="F:isomerase activity"/>
    <property type="evidence" value="ECO:0007669"/>
    <property type="project" value="InterPro"/>
</dbReference>
<accession>A0A0K2GZN7</accession>
<dbReference type="Pfam" id="PF01263">
    <property type="entry name" value="Aldose_epim"/>
    <property type="match status" value="1"/>
</dbReference>
<dbReference type="STRING" id="1408189.CLAC_05380"/>
<evidence type="ECO:0000313" key="1">
    <source>
        <dbReference type="EMBL" id="ALA67240.1"/>
    </source>
</evidence>
<dbReference type="Gene3D" id="2.70.98.10">
    <property type="match status" value="1"/>
</dbReference>
<sequence>MELIAHEHEFVDISAGDYEASISVFGGGPRACTYQGRPLLTDYPKGFNPPLSAGTLLAPWPNRVADGVFIFDGDVCRLDITEPSRANAIHGFVADRLWQVSETKLDSVTLTTTIADEPGWKWPLELSVTWSVDEDEGLVGEVRVKNCSDQPAPFGFGWHPYLCALGEEVNGCSLTLPVDKNLPLEPIRNLPAGPAIDADRVLEGVGTAAPLAGVWLDHCFFDSADGGVQGGGRREAKLTGPDGRGVRLWADENFAWFQVYTADPARREGFPGHGKAIAVEPMTCPPDALRSGRGVITLNFGEVKQLVMGLQVLNRK</sequence>
<dbReference type="GO" id="GO:0005975">
    <property type="term" value="P:carbohydrate metabolic process"/>
    <property type="evidence" value="ECO:0007669"/>
    <property type="project" value="InterPro"/>
</dbReference>
<dbReference type="InterPro" id="IPR014718">
    <property type="entry name" value="GH-type_carb-bd"/>
</dbReference>
<reference evidence="1 2" key="1">
    <citation type="submission" date="2013-10" db="EMBL/GenBank/DDBJ databases">
        <title>Complete genome sequence of Corynebacterium lactis DSM 45799(T), isolated from raw cow milk.</title>
        <authorList>
            <person name="Ruckert C."/>
            <person name="Albersmeier A."/>
            <person name="Lipski A."/>
            <person name="Kalinowski J."/>
        </authorList>
    </citation>
    <scope>NUCLEOTIDE SEQUENCE [LARGE SCALE GENOMIC DNA]</scope>
    <source>
        <strain evidence="1 2">RW2-5</strain>
    </source>
</reference>
<evidence type="ECO:0000313" key="2">
    <source>
        <dbReference type="Proteomes" id="UP000058446"/>
    </source>
</evidence>
<dbReference type="GO" id="GO:0030246">
    <property type="term" value="F:carbohydrate binding"/>
    <property type="evidence" value="ECO:0007669"/>
    <property type="project" value="InterPro"/>
</dbReference>
<dbReference type="Proteomes" id="UP000058446">
    <property type="component" value="Chromosome"/>
</dbReference>